<keyword evidence="1" id="KW-0472">Membrane</keyword>
<evidence type="ECO:0000313" key="2">
    <source>
        <dbReference type="Proteomes" id="UP000050795"/>
    </source>
</evidence>
<evidence type="ECO:0000256" key="1">
    <source>
        <dbReference type="SAM" id="Phobius"/>
    </source>
</evidence>
<name>A0AA85KHD0_TRIRE</name>
<keyword evidence="1" id="KW-0812">Transmembrane</keyword>
<dbReference type="AlphaFoldDB" id="A0AA85KHD0"/>
<reference evidence="3" key="2">
    <citation type="submission" date="2023-11" db="UniProtKB">
        <authorList>
            <consortium name="WormBaseParasite"/>
        </authorList>
    </citation>
    <scope>IDENTIFICATION</scope>
</reference>
<protein>
    <submittedName>
        <fullName evidence="3">Uncharacterized protein</fullName>
    </submittedName>
</protein>
<proteinExistence type="predicted"/>
<dbReference type="InterPro" id="IPR037191">
    <property type="entry name" value="VPS9_dom_sf"/>
</dbReference>
<dbReference type="Proteomes" id="UP000050795">
    <property type="component" value="Unassembled WGS sequence"/>
</dbReference>
<dbReference type="SUPFAM" id="SSF109993">
    <property type="entry name" value="VPS9 domain"/>
    <property type="match status" value="1"/>
</dbReference>
<reference evidence="2" key="1">
    <citation type="submission" date="2022-06" db="EMBL/GenBank/DDBJ databases">
        <authorList>
            <person name="Berger JAMES D."/>
            <person name="Berger JAMES D."/>
        </authorList>
    </citation>
    <scope>NUCLEOTIDE SEQUENCE [LARGE SCALE GENOMIC DNA]</scope>
</reference>
<keyword evidence="2" id="KW-1185">Reference proteome</keyword>
<keyword evidence="1" id="KW-1133">Transmembrane helix</keyword>
<dbReference type="WBParaSite" id="TREG1_86810.1">
    <property type="protein sequence ID" value="TREG1_86810.1"/>
    <property type="gene ID" value="TREG1_86810"/>
</dbReference>
<sequence>MFDRLCEEFDIYQSVYLNWLVIVLPNMYPTLFGLFKAQYAMLDKSYWTPLSEELSAFHPAVDILRTICDKTTPTEKLLITYQTFATVDQCLKISWNIICSMDLRIPPVRAVRMVIHWFSHWDNLEREIFLSTWDNLEEIDPHLSTEQQATIDSYVCNCNEAATIV</sequence>
<organism evidence="2 3">
    <name type="scientific">Trichobilharzia regenti</name>
    <name type="common">Nasal bird schistosome</name>
    <dbReference type="NCBI Taxonomy" id="157069"/>
    <lineage>
        <taxon>Eukaryota</taxon>
        <taxon>Metazoa</taxon>
        <taxon>Spiralia</taxon>
        <taxon>Lophotrochozoa</taxon>
        <taxon>Platyhelminthes</taxon>
        <taxon>Trematoda</taxon>
        <taxon>Digenea</taxon>
        <taxon>Strigeidida</taxon>
        <taxon>Schistosomatoidea</taxon>
        <taxon>Schistosomatidae</taxon>
        <taxon>Trichobilharzia</taxon>
    </lineage>
</organism>
<evidence type="ECO:0000313" key="3">
    <source>
        <dbReference type="WBParaSite" id="TREG1_86810.1"/>
    </source>
</evidence>
<feature type="transmembrane region" description="Helical" evidence="1">
    <location>
        <begin position="16"/>
        <end position="35"/>
    </location>
</feature>
<accession>A0AA85KHD0</accession>